<evidence type="ECO:0000313" key="3">
    <source>
        <dbReference type="EMBL" id="KXS17909.1"/>
    </source>
</evidence>
<name>A0A139AMD2_GONPJ</name>
<dbReference type="InterPro" id="IPR049449">
    <property type="entry name" value="TesB_ACOT8-like_N"/>
</dbReference>
<dbReference type="Pfam" id="PF13622">
    <property type="entry name" value="4HBT_3"/>
    <property type="match status" value="1"/>
</dbReference>
<dbReference type="SUPFAM" id="SSF54637">
    <property type="entry name" value="Thioesterase/thiol ester dehydrase-isomerase"/>
    <property type="match status" value="2"/>
</dbReference>
<dbReference type="Gene3D" id="2.40.160.210">
    <property type="entry name" value="Acyl-CoA thioesterase, double hotdog domain"/>
    <property type="match status" value="1"/>
</dbReference>
<dbReference type="EMBL" id="KQ965744">
    <property type="protein sequence ID" value="KXS17909.1"/>
    <property type="molecule type" value="Genomic_DNA"/>
</dbReference>
<dbReference type="AlphaFoldDB" id="A0A139AMD2"/>
<dbReference type="Pfam" id="PF20789">
    <property type="entry name" value="4HBT_3C"/>
    <property type="match status" value="1"/>
</dbReference>
<dbReference type="InterPro" id="IPR029069">
    <property type="entry name" value="HotDog_dom_sf"/>
</dbReference>
<evidence type="ECO:0000313" key="4">
    <source>
        <dbReference type="Proteomes" id="UP000070544"/>
    </source>
</evidence>
<evidence type="ECO:0000259" key="2">
    <source>
        <dbReference type="Pfam" id="PF20789"/>
    </source>
</evidence>
<keyword evidence="4" id="KW-1185">Reference proteome</keyword>
<organism evidence="3 4">
    <name type="scientific">Gonapodya prolifera (strain JEL478)</name>
    <name type="common">Monoblepharis prolifera</name>
    <dbReference type="NCBI Taxonomy" id="1344416"/>
    <lineage>
        <taxon>Eukaryota</taxon>
        <taxon>Fungi</taxon>
        <taxon>Fungi incertae sedis</taxon>
        <taxon>Chytridiomycota</taxon>
        <taxon>Chytridiomycota incertae sedis</taxon>
        <taxon>Monoblepharidomycetes</taxon>
        <taxon>Monoblepharidales</taxon>
        <taxon>Gonapodyaceae</taxon>
        <taxon>Gonapodya</taxon>
    </lineage>
</organism>
<accession>A0A139AMD2</accession>
<protein>
    <recommendedName>
        <fullName evidence="5">Thioesterase/thiol ester dehydrase-isomerase</fullName>
    </recommendedName>
</protein>
<dbReference type="InterPro" id="IPR052389">
    <property type="entry name" value="Sec_Metab_Biosynth-Assoc"/>
</dbReference>
<dbReference type="PANTHER" id="PTHR38110:SF1">
    <property type="entry name" value="THIOESTERASE DOMAIN-CONTAINING PROTEIN"/>
    <property type="match status" value="1"/>
</dbReference>
<dbReference type="PANTHER" id="PTHR38110">
    <property type="entry name" value="CHROMOSOME 23, WHOLE GENOME SHOTGUN SEQUENCE"/>
    <property type="match status" value="1"/>
</dbReference>
<dbReference type="InterPro" id="IPR049450">
    <property type="entry name" value="ACOT8-like_C"/>
</dbReference>
<reference evidence="3 4" key="1">
    <citation type="journal article" date="2015" name="Genome Biol. Evol.">
        <title>Phylogenomic analyses indicate that early fungi evolved digesting cell walls of algal ancestors of land plants.</title>
        <authorList>
            <person name="Chang Y."/>
            <person name="Wang S."/>
            <person name="Sekimoto S."/>
            <person name="Aerts A.L."/>
            <person name="Choi C."/>
            <person name="Clum A."/>
            <person name="LaButti K.M."/>
            <person name="Lindquist E.A."/>
            <person name="Yee Ngan C."/>
            <person name="Ohm R.A."/>
            <person name="Salamov A.A."/>
            <person name="Grigoriev I.V."/>
            <person name="Spatafora J.W."/>
            <person name="Berbee M.L."/>
        </authorList>
    </citation>
    <scope>NUCLEOTIDE SEQUENCE [LARGE SCALE GENOMIC DNA]</scope>
    <source>
        <strain evidence="3 4">JEL478</strain>
    </source>
</reference>
<gene>
    <name evidence="3" type="ORF">M427DRAFT_68090</name>
</gene>
<dbReference type="OrthoDB" id="10474170at2759"/>
<dbReference type="InterPro" id="IPR042171">
    <property type="entry name" value="Acyl-CoA_hotdog"/>
</dbReference>
<proteinExistence type="predicted"/>
<evidence type="ECO:0000259" key="1">
    <source>
        <dbReference type="Pfam" id="PF13622"/>
    </source>
</evidence>
<sequence length="341" mass="37712">MASAAAAETENRQEYFVERTTRVERIQGRSGVWFRATVAPEYRNYGGVPLGGFLFALTLRALLAAHPNHPDPLTCGLEFIASPPVGSVVEIEVETMKEGRTFAFTTAKLFARSSGSLATATATDPAVHPSLSLCLHVTATLGHLHPLRNSPTFPDPRTLMNPSYAPRPLPTPDSPDCVDRAEELKKVRWAPFVDLFRMHEDREAVANAGTKRPLPDNSFNELLEGSSTWMSCKDGQPADVILAAMFADTPLLVGASPMPVKPSVPRNKLTYSTVTMTVDFHAPISSSNGPWLQTMQRDLHRRGELTIYEFLCWTREGELVLSARQQGWMRERRGRKGGQKL</sequence>
<evidence type="ECO:0008006" key="5">
    <source>
        <dbReference type="Google" id="ProtNLM"/>
    </source>
</evidence>
<feature type="domain" description="Acyl-CoA thioesterase-like N-terminal HotDog" evidence="1">
    <location>
        <begin position="42"/>
        <end position="123"/>
    </location>
</feature>
<dbReference type="Proteomes" id="UP000070544">
    <property type="component" value="Unassembled WGS sequence"/>
</dbReference>
<feature type="domain" description="Acyl-CoA thioesterase-like C-terminal" evidence="2">
    <location>
        <begin position="225"/>
        <end position="328"/>
    </location>
</feature>